<reference evidence="2" key="2">
    <citation type="submission" date="2011-02" db="EMBL/GenBank/DDBJ databases">
        <authorList>
            <person name="MacLean D."/>
        </authorList>
    </citation>
    <scope>NUCLEOTIDE SEQUENCE</scope>
</reference>
<dbReference type="AlphaFoldDB" id="F0WVR5"/>
<gene>
    <name evidence="2" type="primary">AlNc14C303G10404</name>
    <name evidence="2" type="ORF">ALNC14_116550</name>
</gene>
<sequence>MLLSNVFVAGFLQLAVVAAKSALRSLTEQNLEPIIRGTIVLPEIEAWGPLYCPARSKLQGDSDINSFAGNCLNKPEDDTCLVKFTGIMLTIRFNILKLLYPDSGDKDALGFIQYVFREKGYQFIAQDHQEYASVLNAAIRQSEYRDWLPAAGKTDSSDKDDLITALALIFAFSCAGTTY</sequence>
<keyword evidence="1" id="KW-0732">Signal</keyword>
<evidence type="ECO:0000256" key="1">
    <source>
        <dbReference type="SAM" id="SignalP"/>
    </source>
</evidence>
<accession>F0WVR5</accession>
<reference evidence="2" key="1">
    <citation type="journal article" date="2011" name="PLoS Biol.">
        <title>Gene gain and loss during evolution of obligate parasitism in the white rust pathogen of Arabidopsis thaliana.</title>
        <authorList>
            <person name="Kemen E."/>
            <person name="Gardiner A."/>
            <person name="Schultz-Larsen T."/>
            <person name="Kemen A.C."/>
            <person name="Balmuth A.L."/>
            <person name="Robert-Seilaniantz A."/>
            <person name="Bailey K."/>
            <person name="Holub E."/>
            <person name="Studholme D.J."/>
            <person name="Maclean D."/>
            <person name="Jones J.D."/>
        </authorList>
    </citation>
    <scope>NUCLEOTIDE SEQUENCE</scope>
</reference>
<protein>
    <submittedName>
        <fullName evidence="2">AlNc14C303G10404 protein</fullName>
    </submittedName>
</protein>
<evidence type="ECO:0000313" key="2">
    <source>
        <dbReference type="EMBL" id="CCA25511.1"/>
    </source>
</evidence>
<feature type="signal peptide" evidence="1">
    <location>
        <begin position="1"/>
        <end position="19"/>
    </location>
</feature>
<organism evidence="2">
    <name type="scientific">Albugo laibachii Nc14</name>
    <dbReference type="NCBI Taxonomy" id="890382"/>
    <lineage>
        <taxon>Eukaryota</taxon>
        <taxon>Sar</taxon>
        <taxon>Stramenopiles</taxon>
        <taxon>Oomycota</taxon>
        <taxon>Peronosporomycetes</taxon>
        <taxon>Albuginales</taxon>
        <taxon>Albuginaceae</taxon>
        <taxon>Albugo</taxon>
    </lineage>
</organism>
<feature type="chain" id="PRO_5003259620" evidence="1">
    <location>
        <begin position="20"/>
        <end position="179"/>
    </location>
</feature>
<name>F0WVR5_9STRA</name>
<dbReference type="EMBL" id="FR824348">
    <property type="protein sequence ID" value="CCA25511.1"/>
    <property type="molecule type" value="Genomic_DNA"/>
</dbReference>
<dbReference type="HOGENOM" id="CLU_1506072_0_0_1"/>
<proteinExistence type="predicted"/>